<dbReference type="AlphaFoldDB" id="A0A1M7RXX6"/>
<evidence type="ECO:0000256" key="6">
    <source>
        <dbReference type="ARBA" id="ARBA00023125"/>
    </source>
</evidence>
<feature type="active site" evidence="9">
    <location>
        <position position="276"/>
    </location>
</feature>
<feature type="active site" evidence="9">
    <location>
        <position position="154"/>
    </location>
</feature>
<keyword evidence="3 9" id="KW-0132">Cell division</keyword>
<dbReference type="SUPFAM" id="SSF56349">
    <property type="entry name" value="DNA breaking-rejoining enzymes"/>
    <property type="match status" value="1"/>
</dbReference>
<dbReference type="GO" id="GO:0005737">
    <property type="term" value="C:cytoplasm"/>
    <property type="evidence" value="ECO:0007669"/>
    <property type="project" value="UniProtKB-SubCell"/>
</dbReference>
<dbReference type="PANTHER" id="PTHR30349">
    <property type="entry name" value="PHAGE INTEGRASE-RELATED"/>
    <property type="match status" value="1"/>
</dbReference>
<feature type="active site" evidence="9">
    <location>
        <position position="250"/>
    </location>
</feature>
<dbReference type="GO" id="GO:0009037">
    <property type="term" value="F:tyrosine-based site-specific recombinase activity"/>
    <property type="evidence" value="ECO:0007669"/>
    <property type="project" value="UniProtKB-UniRule"/>
</dbReference>
<dbReference type="STRING" id="1189325.SAMN04488119_102232"/>
<dbReference type="PROSITE" id="PS51898">
    <property type="entry name" value="TYR_RECOMBINASE"/>
    <property type="match status" value="1"/>
</dbReference>
<comment type="subcellular location">
    <subcellularLocation>
        <location evidence="1 9">Cytoplasm</location>
    </subcellularLocation>
</comment>
<dbReference type="Pfam" id="PF00589">
    <property type="entry name" value="Phage_integrase"/>
    <property type="match status" value="1"/>
</dbReference>
<evidence type="ECO:0000313" key="14">
    <source>
        <dbReference type="Proteomes" id="UP000184066"/>
    </source>
</evidence>
<feature type="active site" evidence="9">
    <location>
        <position position="178"/>
    </location>
</feature>
<dbReference type="RefSeq" id="WP_083581105.1">
    <property type="nucleotide sequence ID" value="NZ_FOHL01000002.1"/>
</dbReference>
<dbReference type="InterPro" id="IPR011010">
    <property type="entry name" value="DNA_brk_join_enz"/>
</dbReference>
<accession>A0A1M7RXX6</accession>
<dbReference type="InterPro" id="IPR023009">
    <property type="entry name" value="Tyrosine_recombinase_XerC/XerD"/>
</dbReference>
<evidence type="ECO:0000313" key="13">
    <source>
        <dbReference type="EMBL" id="SHN51030.1"/>
    </source>
</evidence>
<dbReference type="EMBL" id="FRDL01000001">
    <property type="protein sequence ID" value="SHN51030.1"/>
    <property type="molecule type" value="Genomic_DNA"/>
</dbReference>
<keyword evidence="14" id="KW-1185">Reference proteome</keyword>
<sequence>MSARAPADPVARFLEAMRAERGAADNTIAAYARDLSDLAEHGGGDLLALGRADIAAWMAAMEARGLSRATRARRLSAARQFYRFACEEGWREDDPAARLRGPGARRPLPRTLSPEQVEALLEAARRPAGPGPAAQAAALRLSCMLELLYATGMRASELLDLPAAAARGDPRMLLVRGKGGRERMVPLSEPARAALAAWLAHRDADPRLRGAAALFPSRGRAGRLTRARFFQLVRETAARAGIDPASVSPHTLRHAFATHLLAGGADLRAIQTLLGHADISTTEIYAHVMQARLQALVLSGHPLAAGGDGSARPADEGAALAAGKGGGGPADPDGPGADRAAPRLDKRPPRR</sequence>
<reference evidence="13 14" key="1">
    <citation type="submission" date="2016-12" db="EMBL/GenBank/DDBJ databases">
        <authorList>
            <person name="Song W.-J."/>
            <person name="Kurnit D.M."/>
        </authorList>
    </citation>
    <scope>NUCLEOTIDE SEQUENCE [LARGE SCALE GENOMIC DNA]</scope>
    <source>
        <strain evidence="13 14">CGMCC 1.10808</strain>
    </source>
</reference>
<evidence type="ECO:0000256" key="4">
    <source>
        <dbReference type="ARBA" id="ARBA00022829"/>
    </source>
</evidence>
<dbReference type="OrthoDB" id="9801717at2"/>
<dbReference type="GO" id="GO:0006313">
    <property type="term" value="P:DNA transposition"/>
    <property type="evidence" value="ECO:0007669"/>
    <property type="project" value="UniProtKB-UniRule"/>
</dbReference>
<keyword evidence="8 9" id="KW-0131">Cell cycle</keyword>
<evidence type="ECO:0000256" key="10">
    <source>
        <dbReference type="SAM" id="MobiDB-lite"/>
    </source>
</evidence>
<dbReference type="Pfam" id="PF02899">
    <property type="entry name" value="Phage_int_SAM_1"/>
    <property type="match status" value="1"/>
</dbReference>
<dbReference type="InterPro" id="IPR044068">
    <property type="entry name" value="CB"/>
</dbReference>
<evidence type="ECO:0000256" key="2">
    <source>
        <dbReference type="ARBA" id="ARBA00022490"/>
    </source>
</evidence>
<dbReference type="InterPro" id="IPR010998">
    <property type="entry name" value="Integrase_recombinase_N"/>
</dbReference>
<dbReference type="Proteomes" id="UP000184066">
    <property type="component" value="Unassembled WGS sequence"/>
</dbReference>
<dbReference type="InterPro" id="IPR004107">
    <property type="entry name" value="Integrase_SAM-like_N"/>
</dbReference>
<evidence type="ECO:0000256" key="7">
    <source>
        <dbReference type="ARBA" id="ARBA00023172"/>
    </source>
</evidence>
<gene>
    <name evidence="9" type="primary">xerC</name>
    <name evidence="13" type="ORF">SAMN05216200_101286</name>
</gene>
<dbReference type="HAMAP" id="MF_01808">
    <property type="entry name" value="Recomb_XerC_XerD"/>
    <property type="match status" value="1"/>
</dbReference>
<evidence type="ECO:0000256" key="3">
    <source>
        <dbReference type="ARBA" id="ARBA00022618"/>
    </source>
</evidence>
<proteinExistence type="inferred from homology"/>
<feature type="region of interest" description="Disordered" evidence="10">
    <location>
        <begin position="306"/>
        <end position="351"/>
    </location>
</feature>
<organism evidence="13 14">
    <name type="scientific">Oceanicella actignis</name>
    <dbReference type="NCBI Taxonomy" id="1189325"/>
    <lineage>
        <taxon>Bacteria</taxon>
        <taxon>Pseudomonadati</taxon>
        <taxon>Pseudomonadota</taxon>
        <taxon>Alphaproteobacteria</taxon>
        <taxon>Rhodobacterales</taxon>
        <taxon>Paracoccaceae</taxon>
        <taxon>Oceanicella</taxon>
    </lineage>
</organism>
<dbReference type="InterPro" id="IPR050090">
    <property type="entry name" value="Tyrosine_recombinase_XerCD"/>
</dbReference>
<comment type="function">
    <text evidence="9">Site-specific tyrosine recombinase, which acts by catalyzing the cutting and rejoining of the recombining DNA molecules. The XerC-XerD complex is essential to convert dimers of the bacterial chromosome into monomers to permit their segregation at cell division. It also contributes to the segregational stability of plasmids.</text>
</comment>
<dbReference type="InterPro" id="IPR002104">
    <property type="entry name" value="Integrase_catalytic"/>
</dbReference>
<feature type="active site" description="O-(3'-phospho-DNA)-tyrosine intermediate" evidence="9">
    <location>
        <position position="285"/>
    </location>
</feature>
<dbReference type="Gene3D" id="1.10.150.130">
    <property type="match status" value="1"/>
</dbReference>
<dbReference type="Gene3D" id="1.10.443.10">
    <property type="entry name" value="Intergrase catalytic core"/>
    <property type="match status" value="1"/>
</dbReference>
<dbReference type="PROSITE" id="PS51900">
    <property type="entry name" value="CB"/>
    <property type="match status" value="1"/>
</dbReference>
<keyword evidence="6 9" id="KW-0238">DNA-binding</keyword>
<dbReference type="GO" id="GO:0007059">
    <property type="term" value="P:chromosome segregation"/>
    <property type="evidence" value="ECO:0007669"/>
    <property type="project" value="UniProtKB-UniRule"/>
</dbReference>
<comment type="similarity">
    <text evidence="9">Belongs to the 'phage' integrase family. XerC subfamily.</text>
</comment>
<evidence type="ECO:0000256" key="5">
    <source>
        <dbReference type="ARBA" id="ARBA00022908"/>
    </source>
</evidence>
<feature type="active site" evidence="9">
    <location>
        <position position="253"/>
    </location>
</feature>
<protein>
    <recommendedName>
        <fullName evidence="9">Tyrosine recombinase XerC</fullName>
    </recommendedName>
</protein>
<feature type="compositionally biased region" description="Basic and acidic residues" evidence="10">
    <location>
        <begin position="340"/>
        <end position="351"/>
    </location>
</feature>
<keyword evidence="4 9" id="KW-0159">Chromosome partition</keyword>
<dbReference type="GO" id="GO:0051301">
    <property type="term" value="P:cell division"/>
    <property type="evidence" value="ECO:0007669"/>
    <property type="project" value="UniProtKB-KW"/>
</dbReference>
<dbReference type="InterPro" id="IPR013762">
    <property type="entry name" value="Integrase-like_cat_sf"/>
</dbReference>
<keyword evidence="5 9" id="KW-0229">DNA integration</keyword>
<evidence type="ECO:0000256" key="8">
    <source>
        <dbReference type="ARBA" id="ARBA00023306"/>
    </source>
</evidence>
<evidence type="ECO:0000256" key="9">
    <source>
        <dbReference type="HAMAP-Rule" id="MF_01808"/>
    </source>
</evidence>
<keyword evidence="2 9" id="KW-0963">Cytoplasm</keyword>
<feature type="domain" description="Core-binding (CB)" evidence="12">
    <location>
        <begin position="4"/>
        <end position="86"/>
    </location>
</feature>
<evidence type="ECO:0000259" key="11">
    <source>
        <dbReference type="PROSITE" id="PS51898"/>
    </source>
</evidence>
<dbReference type="NCBIfam" id="NF001399">
    <property type="entry name" value="PRK00283.1"/>
    <property type="match status" value="1"/>
</dbReference>
<feature type="domain" description="Tyr recombinase" evidence="11">
    <location>
        <begin position="107"/>
        <end position="298"/>
    </location>
</feature>
<name>A0A1M7RXX6_9RHOB</name>
<evidence type="ECO:0000259" key="12">
    <source>
        <dbReference type="PROSITE" id="PS51900"/>
    </source>
</evidence>
<comment type="subunit">
    <text evidence="9">Forms a cyclic heterotetrameric complex composed of two molecules of XerC and two molecules of XerD.</text>
</comment>
<dbReference type="GO" id="GO:0003677">
    <property type="term" value="F:DNA binding"/>
    <property type="evidence" value="ECO:0007669"/>
    <property type="project" value="UniProtKB-UniRule"/>
</dbReference>
<dbReference type="PANTHER" id="PTHR30349:SF90">
    <property type="entry name" value="TYROSINE RECOMBINASE XERD"/>
    <property type="match status" value="1"/>
</dbReference>
<keyword evidence="7 9" id="KW-0233">DNA recombination</keyword>
<feature type="compositionally biased region" description="Low complexity" evidence="10">
    <location>
        <begin position="330"/>
        <end position="339"/>
    </location>
</feature>
<evidence type="ECO:0000256" key="1">
    <source>
        <dbReference type="ARBA" id="ARBA00004496"/>
    </source>
</evidence>